<dbReference type="RefSeq" id="XP_028466552.1">
    <property type="nucleotide sequence ID" value="XM_028611954.1"/>
</dbReference>
<reference evidence="2 3" key="1">
    <citation type="journal article" date="2018" name="Mol. Ecol.">
        <title>The obligate alkalophilic soda-lake fungus Sodiomyces alkalinus has shifted to a protein diet.</title>
        <authorList>
            <person name="Grum-Grzhimaylo A.A."/>
            <person name="Falkoski D.L."/>
            <person name="van den Heuvel J."/>
            <person name="Valero-Jimenez C.A."/>
            <person name="Min B."/>
            <person name="Choi I.G."/>
            <person name="Lipzen A."/>
            <person name="Daum C.G."/>
            <person name="Aanen D.K."/>
            <person name="Tsang A."/>
            <person name="Henrissat B."/>
            <person name="Bilanenko E.N."/>
            <person name="de Vries R.P."/>
            <person name="van Kan J.A.L."/>
            <person name="Grigoriev I.V."/>
            <person name="Debets A.J.M."/>
        </authorList>
    </citation>
    <scope>NUCLEOTIDE SEQUENCE [LARGE SCALE GENOMIC DNA]</scope>
    <source>
        <strain evidence="2 3">F11</strain>
    </source>
</reference>
<dbReference type="AlphaFoldDB" id="A0A3N2PWI1"/>
<accession>A0A3N2PWI1</accession>
<organism evidence="2 3">
    <name type="scientific">Sodiomyces alkalinus (strain CBS 110278 / VKM F-3762 / F11)</name>
    <name type="common">Alkaliphilic filamentous fungus</name>
    <dbReference type="NCBI Taxonomy" id="1314773"/>
    <lineage>
        <taxon>Eukaryota</taxon>
        <taxon>Fungi</taxon>
        <taxon>Dikarya</taxon>
        <taxon>Ascomycota</taxon>
        <taxon>Pezizomycotina</taxon>
        <taxon>Sordariomycetes</taxon>
        <taxon>Hypocreomycetidae</taxon>
        <taxon>Glomerellales</taxon>
        <taxon>Plectosphaerellaceae</taxon>
        <taxon>Sodiomyces</taxon>
    </lineage>
</organism>
<dbReference type="GeneID" id="39580432"/>
<dbReference type="EMBL" id="ML119055">
    <property type="protein sequence ID" value="ROT38746.1"/>
    <property type="molecule type" value="Genomic_DNA"/>
</dbReference>
<name>A0A3N2PWI1_SODAK</name>
<sequence>MVDRRVPSYFYYFPIASEHPEMRHMRQMTTTTASSSSLVDRSHQEEYEHGRLHLPLS</sequence>
<keyword evidence="3" id="KW-1185">Reference proteome</keyword>
<feature type="region of interest" description="Disordered" evidence="1">
    <location>
        <begin position="29"/>
        <end position="57"/>
    </location>
</feature>
<evidence type="ECO:0000313" key="3">
    <source>
        <dbReference type="Proteomes" id="UP000272025"/>
    </source>
</evidence>
<protein>
    <submittedName>
        <fullName evidence="2">Uncharacterized protein</fullName>
    </submittedName>
</protein>
<evidence type="ECO:0000313" key="2">
    <source>
        <dbReference type="EMBL" id="ROT38746.1"/>
    </source>
</evidence>
<evidence type="ECO:0000256" key="1">
    <source>
        <dbReference type="SAM" id="MobiDB-lite"/>
    </source>
</evidence>
<gene>
    <name evidence="2" type="ORF">SODALDRAFT_333374</name>
</gene>
<proteinExistence type="predicted"/>
<dbReference type="Proteomes" id="UP000272025">
    <property type="component" value="Unassembled WGS sequence"/>
</dbReference>
<feature type="compositionally biased region" description="Basic and acidic residues" evidence="1">
    <location>
        <begin position="40"/>
        <end position="51"/>
    </location>
</feature>
<feature type="compositionally biased region" description="Polar residues" evidence="1">
    <location>
        <begin position="29"/>
        <end position="39"/>
    </location>
</feature>